<dbReference type="OrthoDB" id="6652244at2759"/>
<organism evidence="2 3">
    <name type="scientific">Diabrotica balteata</name>
    <name type="common">Banded cucumber beetle</name>
    <dbReference type="NCBI Taxonomy" id="107213"/>
    <lineage>
        <taxon>Eukaryota</taxon>
        <taxon>Metazoa</taxon>
        <taxon>Ecdysozoa</taxon>
        <taxon>Arthropoda</taxon>
        <taxon>Hexapoda</taxon>
        <taxon>Insecta</taxon>
        <taxon>Pterygota</taxon>
        <taxon>Neoptera</taxon>
        <taxon>Endopterygota</taxon>
        <taxon>Coleoptera</taxon>
        <taxon>Polyphaga</taxon>
        <taxon>Cucujiformia</taxon>
        <taxon>Chrysomeloidea</taxon>
        <taxon>Chrysomelidae</taxon>
        <taxon>Galerucinae</taxon>
        <taxon>Diabroticina</taxon>
        <taxon>Diabroticites</taxon>
        <taxon>Diabrotica</taxon>
    </lineage>
</organism>
<dbReference type="AlphaFoldDB" id="A0A9N9TBK2"/>
<gene>
    <name evidence="2" type="ORF">DIABBA_LOCUS13403</name>
</gene>
<dbReference type="PANTHER" id="PTHR10773">
    <property type="entry name" value="DNA-DIRECTED RNA POLYMERASES I, II, AND III SUBUNIT RPABC2"/>
    <property type="match status" value="1"/>
</dbReference>
<dbReference type="InterPro" id="IPR057191">
    <property type="entry name" value="DUF7869"/>
</dbReference>
<accession>A0A9N9TBK2</accession>
<dbReference type="Proteomes" id="UP001153709">
    <property type="component" value="Chromosome 9"/>
</dbReference>
<evidence type="ECO:0000313" key="3">
    <source>
        <dbReference type="Proteomes" id="UP001153709"/>
    </source>
</evidence>
<name>A0A9N9TBK2_DIABA</name>
<proteinExistence type="predicted"/>
<dbReference type="Pfam" id="PF25273">
    <property type="entry name" value="DUF7869"/>
    <property type="match status" value="1"/>
</dbReference>
<feature type="domain" description="DUF7869" evidence="1">
    <location>
        <begin position="509"/>
        <end position="632"/>
    </location>
</feature>
<protein>
    <recommendedName>
        <fullName evidence="1">DUF7869 domain-containing protein</fullName>
    </recommendedName>
</protein>
<keyword evidence="3" id="KW-1185">Reference proteome</keyword>
<evidence type="ECO:0000259" key="1">
    <source>
        <dbReference type="Pfam" id="PF25273"/>
    </source>
</evidence>
<sequence>MCSRGRKLVDLALIDTDTGLDIRSESTHSLSDTISKSACNEEVGDNCLVENLINSSQKVANHDSTNNAITIDVAIDTVQQVELPMCDEHNIVLEQVVMHDFRNESEGTTTIDINNIPVIIETPLFSEVCRDVDDFQIEIITDPTPITASLEHTLSDNHEHLTQLHIQKEATTVLRKRNRKRKPESWAKNHNKQLRMEGKAYIGYRNVLGKVTNDAKRKERQIGPTCTSKECLRVKSKQCSQITQEQRVEVFKAFWNTMNWEQRKVYVVNHVMSVPRKRVYTQRELSRRHTTLNYYLSINNSKVQVCKKMFLQSLDLGEYCVMDWVKKGKHGMSDSNKQIEETLPNKQVQTGSKLFMTEFFNSLPKLPSHYGRANSSKLYLEDVFRNIQHLYEVYKTKCLEEKQQPMSRSVFSDTFHLMNLSIHPIKKDKCDVCVKYEVGQLAEDDYQLHILKKDRAREEKQKDKESGVCVLAMDLEAIKVCPFVTASAIFYKTKLSCHNFTVYDLVSHHSTCFWFTEVEADMTASTFTTCIIQYLSKHCHNVKGSLIIYSDGCTYQNRNVVLSNALLQYSVEKRIVIMQKYLEVGHTQMECDSVHSCIERQLKGRDIHLPSDFIRETKRARKNPFPYEVKQMQYTDFLDYTSKKNHRYSSIRPGKTAGDPTVNDIRALKYVPEGTIYYKLNFDDDWSLLPQRPKLVKLPVVWPQMNKERRKIKYEKYCHLQQLKEVIPVDCHTFYDTLPHFDK</sequence>
<reference evidence="2" key="1">
    <citation type="submission" date="2022-01" db="EMBL/GenBank/DDBJ databases">
        <authorList>
            <person name="King R."/>
        </authorList>
    </citation>
    <scope>NUCLEOTIDE SEQUENCE</scope>
</reference>
<dbReference type="PANTHER" id="PTHR10773:SF19">
    <property type="match status" value="1"/>
</dbReference>
<dbReference type="EMBL" id="OU898284">
    <property type="protein sequence ID" value="CAG9840779.1"/>
    <property type="molecule type" value="Genomic_DNA"/>
</dbReference>
<evidence type="ECO:0000313" key="2">
    <source>
        <dbReference type="EMBL" id="CAG9840779.1"/>
    </source>
</evidence>